<dbReference type="AlphaFoldDB" id="Q5NDZ4"/>
<name>Q5NDZ4_9CREN</name>
<protein>
    <submittedName>
        <fullName evidence="1">Uncharacterized protein</fullName>
    </submittedName>
</protein>
<accession>Q5NDZ4</accession>
<dbReference type="EMBL" id="AJ862826">
    <property type="protein sequence ID" value="CAH89333.1"/>
    <property type="molecule type" value="Genomic_DNA"/>
</dbReference>
<proteinExistence type="predicted"/>
<reference evidence="1" key="1">
    <citation type="journal article" date="2005" name="Archaea">
        <title>Novel RepA-MCM proteins encoded in plasmids pTAU4, pORA1 and pTIK4 from Sulfolobus neozealandicus.</title>
        <authorList>
            <person name="Greve B."/>
            <person name="Jensen S."/>
            <person name="Phan H."/>
            <person name="Brugger K."/>
            <person name="Zillig W."/>
            <person name="She Q."/>
            <person name="Garrett R."/>
        </authorList>
    </citation>
    <scope>NUCLEOTIDE SEQUENCE [LARGE SCALE GENOMIC DNA]</scope>
    <source>
        <plasmid evidence="1">pORA1</plasmid>
    </source>
</reference>
<geneLocation type="plasmid" evidence="1">
    <name>pORA1</name>
</geneLocation>
<keyword evidence="1" id="KW-0614">Plasmid</keyword>
<evidence type="ECO:0000313" key="1">
    <source>
        <dbReference type="EMBL" id="CAH89333.1"/>
    </source>
</evidence>
<organism evidence="1">
    <name type="scientific">Sulfolobus neozealandicus</name>
    <dbReference type="NCBI Taxonomy" id="299422"/>
    <lineage>
        <taxon>Archaea</taxon>
        <taxon>Thermoproteota</taxon>
        <taxon>Thermoprotei</taxon>
        <taxon>Sulfolobales</taxon>
        <taxon>Sulfolobaceae</taxon>
        <taxon>Sulfolobus</taxon>
    </lineage>
</organism>
<sequence>MHLQMQLALRALRSHCEMRICLRKLQKIQLSAQYYTVKLTPINCQFYELEFFCIIDYPDDMTMHNVDEKVL</sequence>